<keyword evidence="1" id="KW-1133">Transmembrane helix</keyword>
<keyword evidence="3" id="KW-1185">Reference proteome</keyword>
<evidence type="ECO:0000256" key="1">
    <source>
        <dbReference type="SAM" id="Phobius"/>
    </source>
</evidence>
<gene>
    <name evidence="2" type="ORF">RIF29_20717</name>
</gene>
<reference evidence="2 3" key="1">
    <citation type="submission" date="2024-01" db="EMBL/GenBank/DDBJ databases">
        <title>The genomes of 5 underutilized Papilionoideae crops provide insights into root nodulation and disease resistanc.</title>
        <authorList>
            <person name="Yuan L."/>
        </authorList>
    </citation>
    <scope>NUCLEOTIDE SEQUENCE [LARGE SCALE GENOMIC DNA]</scope>
    <source>
        <strain evidence="2">ZHUSHIDOU_FW_LH</strain>
        <tissue evidence="2">Leaf</tissue>
    </source>
</reference>
<name>A0AAN9F1Q8_CROPI</name>
<keyword evidence="1" id="KW-0812">Transmembrane</keyword>
<organism evidence="2 3">
    <name type="scientific">Crotalaria pallida</name>
    <name type="common">Smooth rattlebox</name>
    <name type="synonym">Crotalaria striata</name>
    <dbReference type="NCBI Taxonomy" id="3830"/>
    <lineage>
        <taxon>Eukaryota</taxon>
        <taxon>Viridiplantae</taxon>
        <taxon>Streptophyta</taxon>
        <taxon>Embryophyta</taxon>
        <taxon>Tracheophyta</taxon>
        <taxon>Spermatophyta</taxon>
        <taxon>Magnoliopsida</taxon>
        <taxon>eudicotyledons</taxon>
        <taxon>Gunneridae</taxon>
        <taxon>Pentapetalae</taxon>
        <taxon>rosids</taxon>
        <taxon>fabids</taxon>
        <taxon>Fabales</taxon>
        <taxon>Fabaceae</taxon>
        <taxon>Papilionoideae</taxon>
        <taxon>50 kb inversion clade</taxon>
        <taxon>genistoids sensu lato</taxon>
        <taxon>core genistoids</taxon>
        <taxon>Crotalarieae</taxon>
        <taxon>Crotalaria</taxon>
    </lineage>
</organism>
<feature type="transmembrane region" description="Helical" evidence="1">
    <location>
        <begin position="12"/>
        <end position="33"/>
    </location>
</feature>
<proteinExistence type="predicted"/>
<evidence type="ECO:0000313" key="2">
    <source>
        <dbReference type="EMBL" id="KAK7268034.1"/>
    </source>
</evidence>
<evidence type="ECO:0000313" key="3">
    <source>
        <dbReference type="Proteomes" id="UP001372338"/>
    </source>
</evidence>
<evidence type="ECO:0008006" key="4">
    <source>
        <dbReference type="Google" id="ProtNLM"/>
    </source>
</evidence>
<dbReference type="AlphaFoldDB" id="A0AAN9F1Q8"/>
<dbReference type="EMBL" id="JAYWIO010000004">
    <property type="protein sequence ID" value="KAK7268034.1"/>
    <property type="molecule type" value="Genomic_DNA"/>
</dbReference>
<feature type="transmembrane region" description="Helical" evidence="1">
    <location>
        <begin position="45"/>
        <end position="68"/>
    </location>
</feature>
<accession>A0AAN9F1Q8</accession>
<dbReference type="Proteomes" id="UP001372338">
    <property type="component" value="Unassembled WGS sequence"/>
</dbReference>
<sequence>MDLDARTPMASAKIILMIAMVLVVAIIGSTQAVEAPAPSPTSPAIAISPSVAAGFHTATVALVFGSAFRI</sequence>
<comment type="caution">
    <text evidence="2">The sequence shown here is derived from an EMBL/GenBank/DDBJ whole genome shotgun (WGS) entry which is preliminary data.</text>
</comment>
<protein>
    <recommendedName>
        <fullName evidence="4">Transmembrane protein</fullName>
    </recommendedName>
</protein>
<keyword evidence="1" id="KW-0472">Membrane</keyword>